<feature type="region of interest" description="Disordered" evidence="1">
    <location>
        <begin position="1"/>
        <end position="63"/>
    </location>
</feature>
<dbReference type="AlphaFoldDB" id="A0AAV1NV56"/>
<organism evidence="2 3">
    <name type="scientific">Scomber scombrus</name>
    <name type="common">Atlantic mackerel</name>
    <name type="synonym">Scomber vernalis</name>
    <dbReference type="NCBI Taxonomy" id="13677"/>
    <lineage>
        <taxon>Eukaryota</taxon>
        <taxon>Metazoa</taxon>
        <taxon>Chordata</taxon>
        <taxon>Craniata</taxon>
        <taxon>Vertebrata</taxon>
        <taxon>Euteleostomi</taxon>
        <taxon>Actinopterygii</taxon>
        <taxon>Neopterygii</taxon>
        <taxon>Teleostei</taxon>
        <taxon>Neoteleostei</taxon>
        <taxon>Acanthomorphata</taxon>
        <taxon>Pelagiaria</taxon>
        <taxon>Scombriformes</taxon>
        <taxon>Scombridae</taxon>
        <taxon>Scomber</taxon>
    </lineage>
</organism>
<sequence length="164" mass="18774">MPNNEAGGAASRSASFRWQDSQPKQHSPPPLSPSSPPSHNRVQRQRECEGGRDLKLRPRSRQPISIQYRKSRWWWRWRGGGGTARAEQGHRRGGEEEEEEEEEERDKVDQIISSRLNAGNARQRQNWSQFTGSVTFGAFRVFAAGGPNWQNDCDKRRVFTASVK</sequence>
<protein>
    <submittedName>
        <fullName evidence="2">Uncharacterized protein</fullName>
    </submittedName>
</protein>
<feature type="compositionally biased region" description="Basic and acidic residues" evidence="1">
    <location>
        <begin position="44"/>
        <end position="56"/>
    </location>
</feature>
<evidence type="ECO:0000313" key="3">
    <source>
        <dbReference type="Proteomes" id="UP001314229"/>
    </source>
</evidence>
<feature type="compositionally biased region" description="Acidic residues" evidence="1">
    <location>
        <begin position="95"/>
        <end position="104"/>
    </location>
</feature>
<proteinExistence type="predicted"/>
<reference evidence="2 3" key="1">
    <citation type="submission" date="2024-01" db="EMBL/GenBank/DDBJ databases">
        <authorList>
            <person name="Alioto T."/>
            <person name="Alioto T."/>
            <person name="Gomez Garrido J."/>
        </authorList>
    </citation>
    <scope>NUCLEOTIDE SEQUENCE [LARGE SCALE GENOMIC DNA]</scope>
</reference>
<feature type="compositionally biased region" description="Polar residues" evidence="1">
    <location>
        <begin position="16"/>
        <end position="25"/>
    </location>
</feature>
<dbReference type="Proteomes" id="UP001314229">
    <property type="component" value="Unassembled WGS sequence"/>
</dbReference>
<feature type="compositionally biased region" description="Low complexity" evidence="1">
    <location>
        <begin position="1"/>
        <end position="15"/>
    </location>
</feature>
<feature type="region of interest" description="Disordered" evidence="1">
    <location>
        <begin position="79"/>
        <end position="108"/>
    </location>
</feature>
<name>A0AAV1NV56_SCOSC</name>
<comment type="caution">
    <text evidence="2">The sequence shown here is derived from an EMBL/GenBank/DDBJ whole genome shotgun (WGS) entry which is preliminary data.</text>
</comment>
<gene>
    <name evidence="2" type="ORF">FSCOSCO3_A029908</name>
</gene>
<evidence type="ECO:0000313" key="2">
    <source>
        <dbReference type="EMBL" id="CAK6963396.1"/>
    </source>
</evidence>
<dbReference type="EMBL" id="CAWUFR010000065">
    <property type="protein sequence ID" value="CAK6963396.1"/>
    <property type="molecule type" value="Genomic_DNA"/>
</dbReference>
<feature type="compositionally biased region" description="Pro residues" evidence="1">
    <location>
        <begin position="26"/>
        <end position="36"/>
    </location>
</feature>
<evidence type="ECO:0000256" key="1">
    <source>
        <dbReference type="SAM" id="MobiDB-lite"/>
    </source>
</evidence>
<accession>A0AAV1NV56</accession>
<keyword evidence="3" id="KW-1185">Reference proteome</keyword>